<dbReference type="Proteomes" id="UP000177092">
    <property type="component" value="Unassembled WGS sequence"/>
</dbReference>
<reference evidence="10 11" key="1">
    <citation type="journal article" date="2016" name="Nat. Commun.">
        <title>Thousands of microbial genomes shed light on interconnected biogeochemical processes in an aquifer system.</title>
        <authorList>
            <person name="Anantharaman K."/>
            <person name="Brown C.T."/>
            <person name="Hug L.A."/>
            <person name="Sharon I."/>
            <person name="Castelle C.J."/>
            <person name="Probst A.J."/>
            <person name="Thomas B.C."/>
            <person name="Singh A."/>
            <person name="Wilkins M.J."/>
            <person name="Karaoz U."/>
            <person name="Brodie E.L."/>
            <person name="Williams K.H."/>
            <person name="Hubbard S.S."/>
            <person name="Banfield J.F."/>
        </authorList>
    </citation>
    <scope>NUCLEOTIDE SEQUENCE [LARGE SCALE GENOMIC DNA]</scope>
</reference>
<dbReference type="Pfam" id="PF20979">
    <property type="entry name" value="Arginosuc_syn_C"/>
    <property type="match status" value="1"/>
</dbReference>
<dbReference type="InterPro" id="IPR014729">
    <property type="entry name" value="Rossmann-like_a/b/a_fold"/>
</dbReference>
<evidence type="ECO:0000313" key="10">
    <source>
        <dbReference type="EMBL" id="OGG22286.1"/>
    </source>
</evidence>
<feature type="domain" description="Arginosuccinate synthase-like N-terminal" evidence="8">
    <location>
        <begin position="3"/>
        <end position="163"/>
    </location>
</feature>
<dbReference type="CDD" id="cd01999">
    <property type="entry name" value="ASS"/>
    <property type="match status" value="1"/>
</dbReference>
<proteinExistence type="predicted"/>
<feature type="domain" description="Arginosuccinate synthase C-terminal" evidence="9">
    <location>
        <begin position="172"/>
        <end position="388"/>
    </location>
</feature>
<keyword evidence="6" id="KW-0547">Nucleotide-binding</keyword>
<keyword evidence="7" id="KW-0067">ATP-binding</keyword>
<dbReference type="AlphaFoldDB" id="A0A1F6ACI9"/>
<evidence type="ECO:0000256" key="3">
    <source>
        <dbReference type="ARBA" id="ARBA00022571"/>
    </source>
</evidence>
<dbReference type="GO" id="GO:0004055">
    <property type="term" value="F:argininosuccinate synthase activity"/>
    <property type="evidence" value="ECO:0007669"/>
    <property type="project" value="UniProtKB-EC"/>
</dbReference>
<keyword evidence="4" id="KW-0436">Ligase</keyword>
<dbReference type="GO" id="GO:0000053">
    <property type="term" value="P:argininosuccinate metabolic process"/>
    <property type="evidence" value="ECO:0007669"/>
    <property type="project" value="TreeGrafter"/>
</dbReference>
<dbReference type="UniPathway" id="UPA00068">
    <property type="reaction ID" value="UER00113"/>
</dbReference>
<keyword evidence="5" id="KW-0028">Amino-acid biosynthesis</keyword>
<evidence type="ECO:0000256" key="5">
    <source>
        <dbReference type="ARBA" id="ARBA00022605"/>
    </source>
</evidence>
<evidence type="ECO:0000256" key="1">
    <source>
        <dbReference type="ARBA" id="ARBA00004967"/>
    </source>
</evidence>
<comment type="caution">
    <text evidence="10">The sequence shown here is derived from an EMBL/GenBank/DDBJ whole genome shotgun (WGS) entry which is preliminary data.</text>
</comment>
<dbReference type="PROSITE" id="PS00564">
    <property type="entry name" value="ARGININOSUCCIN_SYN_1"/>
    <property type="match status" value="1"/>
</dbReference>
<dbReference type="NCBIfam" id="NF001770">
    <property type="entry name" value="PRK00509.1"/>
    <property type="match status" value="1"/>
</dbReference>
<keyword evidence="3" id="KW-0055">Arginine biosynthesis</keyword>
<evidence type="ECO:0000256" key="7">
    <source>
        <dbReference type="ARBA" id="ARBA00022840"/>
    </source>
</evidence>
<dbReference type="GO" id="GO:0000050">
    <property type="term" value="P:urea cycle"/>
    <property type="evidence" value="ECO:0007669"/>
    <property type="project" value="TreeGrafter"/>
</dbReference>
<evidence type="ECO:0000313" key="11">
    <source>
        <dbReference type="Proteomes" id="UP000177092"/>
    </source>
</evidence>
<evidence type="ECO:0000256" key="2">
    <source>
        <dbReference type="ARBA" id="ARBA00012286"/>
    </source>
</evidence>
<dbReference type="InterPro" id="IPR001518">
    <property type="entry name" value="Arginosuc_synth"/>
</dbReference>
<dbReference type="STRING" id="1798384.A3D03_05875"/>
<dbReference type="InterPro" id="IPR048268">
    <property type="entry name" value="Arginosuc_syn_C"/>
</dbReference>
<accession>A0A1F6ACI9</accession>
<dbReference type="EC" id="6.3.4.5" evidence="2"/>
<dbReference type="SUPFAM" id="SSF52402">
    <property type="entry name" value="Adenine nucleotide alpha hydrolases-like"/>
    <property type="match status" value="1"/>
</dbReference>
<protein>
    <recommendedName>
        <fullName evidence="2">argininosuccinate synthase</fullName>
        <ecNumber evidence="2">6.3.4.5</ecNumber>
    </recommendedName>
</protein>
<dbReference type="PANTHER" id="PTHR11587">
    <property type="entry name" value="ARGININOSUCCINATE SYNTHASE"/>
    <property type="match status" value="1"/>
</dbReference>
<name>A0A1F6ACI9_9BACT</name>
<dbReference type="GO" id="GO:0006526">
    <property type="term" value="P:L-arginine biosynthetic process"/>
    <property type="evidence" value="ECO:0007669"/>
    <property type="project" value="UniProtKB-UniPathway"/>
</dbReference>
<comment type="pathway">
    <text evidence="1">Amino-acid biosynthesis; L-arginine biosynthesis; L-arginine from L-ornithine and carbamoyl phosphate: step 2/3.</text>
</comment>
<dbReference type="Gene3D" id="3.40.50.620">
    <property type="entry name" value="HUPs"/>
    <property type="match status" value="1"/>
</dbReference>
<dbReference type="InterPro" id="IPR023434">
    <property type="entry name" value="Arginosuc_synth_type_1_subfam"/>
</dbReference>
<organism evidence="10 11">
    <name type="scientific">Candidatus Gottesmanbacteria bacterium RIFCSPHIGHO2_02_FULL_40_13</name>
    <dbReference type="NCBI Taxonomy" id="1798384"/>
    <lineage>
        <taxon>Bacteria</taxon>
        <taxon>Candidatus Gottesmaniibacteriota</taxon>
    </lineage>
</organism>
<dbReference type="InterPro" id="IPR018223">
    <property type="entry name" value="Arginosuc_synth_CS"/>
</dbReference>
<gene>
    <name evidence="10" type="ORF">A3D03_05875</name>
</gene>
<dbReference type="InterPro" id="IPR048267">
    <property type="entry name" value="Arginosuc_syn_N"/>
</dbReference>
<dbReference type="NCBIfam" id="TIGR00032">
    <property type="entry name" value="argG"/>
    <property type="match status" value="1"/>
</dbReference>
<dbReference type="Pfam" id="PF00764">
    <property type="entry name" value="Arginosuc_synth"/>
    <property type="match status" value="1"/>
</dbReference>
<evidence type="ECO:0000259" key="8">
    <source>
        <dbReference type="Pfam" id="PF00764"/>
    </source>
</evidence>
<evidence type="ECO:0000256" key="6">
    <source>
        <dbReference type="ARBA" id="ARBA00022741"/>
    </source>
</evidence>
<dbReference type="GO" id="GO:0005524">
    <property type="term" value="F:ATP binding"/>
    <property type="evidence" value="ECO:0007669"/>
    <property type="project" value="UniProtKB-KW"/>
</dbReference>
<evidence type="ECO:0000256" key="4">
    <source>
        <dbReference type="ARBA" id="ARBA00022598"/>
    </source>
</evidence>
<evidence type="ECO:0000259" key="9">
    <source>
        <dbReference type="Pfam" id="PF20979"/>
    </source>
</evidence>
<dbReference type="PANTHER" id="PTHR11587:SF2">
    <property type="entry name" value="ARGININOSUCCINATE SYNTHASE"/>
    <property type="match status" value="1"/>
</dbReference>
<dbReference type="GO" id="GO:0005737">
    <property type="term" value="C:cytoplasm"/>
    <property type="evidence" value="ECO:0007669"/>
    <property type="project" value="TreeGrafter"/>
</dbReference>
<dbReference type="InterPro" id="IPR024074">
    <property type="entry name" value="AS_cat/multimer_dom_body"/>
</dbReference>
<dbReference type="EMBL" id="MFJN01000006">
    <property type="protein sequence ID" value="OGG22286.1"/>
    <property type="molecule type" value="Genomic_DNA"/>
</dbReference>
<dbReference type="Gene3D" id="3.90.1260.10">
    <property type="entry name" value="Argininosuccinate synthetase, chain A, domain 2"/>
    <property type="match status" value="1"/>
</dbReference>
<sequence length="408" mass="45215">MKKIILAFSGGLDTSYSVLWLKKKGFTVITMTVDTGGFSNAEKDLIAKKAEELKVFKHYFLDAKKEFYQKIVTFIIKGNILRGGVYPLCAGPERIIIAEKLVEIAQKEQADYVAHGSTGAGNDQVRFDVTINTLAPKLSIIAPIRQLSIQRNDEIKFLKKQGLMISNQTKSYSVNKGMLGTTIGGKETKNSWESPPEEVYEGITPISQTPDQAEMITIKFNKGLPVALNDKKFSGAKIMEKLTLLGSYHGIGKGIHLGTTILGIKGRVAFFSPAILILIKAHQELEKLVLTKDQLFWKKTLSEVYGNLLHEALYFHPLARDIEAMIGSSQKYVTGEARVKLYKGNLTVEGVRSPYSLLDPCVAVYGEKNTLWDGREAEGFSKIYGLESILAARLSQNEVAPRKGVQHL</sequence>
<dbReference type="SUPFAM" id="SSF69864">
    <property type="entry name" value="Argininosuccinate synthetase, C-terminal domain"/>
    <property type="match status" value="1"/>
</dbReference>